<reference evidence="2 3" key="1">
    <citation type="submission" date="2019-06" db="EMBL/GenBank/DDBJ databases">
        <title>Draft genomes of female and male turbot (Scophthalmus maximus).</title>
        <authorList>
            <person name="Xu H."/>
            <person name="Xu X.-W."/>
            <person name="Shao C."/>
            <person name="Chen S."/>
        </authorList>
    </citation>
    <scope>NUCLEOTIDE SEQUENCE [LARGE SCALE GENOMIC DNA]</scope>
    <source>
        <strain evidence="2">Ysfricsl-2016a</strain>
        <tissue evidence="2">Blood</tissue>
    </source>
</reference>
<gene>
    <name evidence="2" type="ORF">F2P81_019406</name>
</gene>
<protein>
    <submittedName>
        <fullName evidence="2">Uncharacterized protein</fullName>
    </submittedName>
</protein>
<evidence type="ECO:0000313" key="2">
    <source>
        <dbReference type="EMBL" id="KAF0028319.1"/>
    </source>
</evidence>
<feature type="region of interest" description="Disordered" evidence="1">
    <location>
        <begin position="1"/>
        <end position="26"/>
    </location>
</feature>
<dbReference type="Proteomes" id="UP000438429">
    <property type="component" value="Unassembled WGS sequence"/>
</dbReference>
<sequence>MTTKRLGRRSTENSPGETKCVQTEVSETTRRLIGPRFLHARNVAESRRERLAEKDVGGGTFGKRKTPTLLAFFIEP</sequence>
<name>A0A6A4S702_SCOMX</name>
<dbReference type="AlphaFoldDB" id="A0A6A4S702"/>
<accession>A0A6A4S702</accession>
<evidence type="ECO:0000313" key="3">
    <source>
        <dbReference type="Proteomes" id="UP000438429"/>
    </source>
</evidence>
<feature type="compositionally biased region" description="Polar residues" evidence="1">
    <location>
        <begin position="12"/>
        <end position="26"/>
    </location>
</feature>
<proteinExistence type="predicted"/>
<evidence type="ECO:0000256" key="1">
    <source>
        <dbReference type="SAM" id="MobiDB-lite"/>
    </source>
</evidence>
<comment type="caution">
    <text evidence="2">The sequence shown here is derived from an EMBL/GenBank/DDBJ whole genome shotgun (WGS) entry which is preliminary data.</text>
</comment>
<organism evidence="2 3">
    <name type="scientific">Scophthalmus maximus</name>
    <name type="common">Turbot</name>
    <name type="synonym">Psetta maxima</name>
    <dbReference type="NCBI Taxonomy" id="52904"/>
    <lineage>
        <taxon>Eukaryota</taxon>
        <taxon>Metazoa</taxon>
        <taxon>Chordata</taxon>
        <taxon>Craniata</taxon>
        <taxon>Vertebrata</taxon>
        <taxon>Euteleostomi</taxon>
        <taxon>Actinopterygii</taxon>
        <taxon>Neopterygii</taxon>
        <taxon>Teleostei</taxon>
        <taxon>Neoteleostei</taxon>
        <taxon>Acanthomorphata</taxon>
        <taxon>Carangaria</taxon>
        <taxon>Pleuronectiformes</taxon>
        <taxon>Pleuronectoidei</taxon>
        <taxon>Scophthalmidae</taxon>
        <taxon>Scophthalmus</taxon>
    </lineage>
</organism>
<dbReference type="EMBL" id="VEVO01000017">
    <property type="protein sequence ID" value="KAF0028319.1"/>
    <property type="molecule type" value="Genomic_DNA"/>
</dbReference>